<dbReference type="SMART" id="SM00487">
    <property type="entry name" value="DEXDc"/>
    <property type="match status" value="1"/>
</dbReference>
<dbReference type="GO" id="GO:0005524">
    <property type="term" value="F:ATP binding"/>
    <property type="evidence" value="ECO:0007669"/>
    <property type="project" value="UniProtKB-KW"/>
</dbReference>
<feature type="region of interest" description="Disordered" evidence="16">
    <location>
        <begin position="597"/>
        <end position="693"/>
    </location>
</feature>
<comment type="similarity">
    <text evidence="12">Belongs to the DEAD box helicase family. DDX55/SPB4 subfamily.</text>
</comment>
<evidence type="ECO:0000256" key="15">
    <source>
        <dbReference type="RuleBase" id="RU000492"/>
    </source>
</evidence>
<evidence type="ECO:0000256" key="2">
    <source>
        <dbReference type="ARBA" id="ARBA00012552"/>
    </source>
</evidence>
<dbReference type="EC" id="3.6.4.13" evidence="2"/>
<name>A0A9P6ARJ9_9AGAM</name>
<dbReference type="GO" id="GO:0005730">
    <property type="term" value="C:nucleolus"/>
    <property type="evidence" value="ECO:0007669"/>
    <property type="project" value="UniProtKB-SubCell"/>
</dbReference>
<dbReference type="PANTHER" id="PTHR47959">
    <property type="entry name" value="ATP-DEPENDENT RNA HELICASE RHLE-RELATED"/>
    <property type="match status" value="1"/>
</dbReference>
<dbReference type="InterPro" id="IPR001650">
    <property type="entry name" value="Helicase_C-like"/>
</dbReference>
<feature type="domain" description="Helicase ATP-binding" evidence="17">
    <location>
        <begin position="43"/>
        <end position="247"/>
    </location>
</feature>
<evidence type="ECO:0000256" key="1">
    <source>
        <dbReference type="ARBA" id="ARBA00004604"/>
    </source>
</evidence>
<evidence type="ECO:0000313" key="20">
    <source>
        <dbReference type="EMBL" id="KAF9510618.1"/>
    </source>
</evidence>
<keyword evidence="8 15" id="KW-0067">ATP-binding</keyword>
<dbReference type="Pfam" id="PF00271">
    <property type="entry name" value="Helicase_C"/>
    <property type="match status" value="1"/>
</dbReference>
<feature type="compositionally biased region" description="Basic and acidic residues" evidence="16">
    <location>
        <begin position="630"/>
        <end position="639"/>
    </location>
</feature>
<evidence type="ECO:0000259" key="17">
    <source>
        <dbReference type="PROSITE" id="PS51192"/>
    </source>
</evidence>
<protein>
    <recommendedName>
        <fullName evidence="2">RNA helicase</fullName>
        <ecNumber evidence="2">3.6.4.13</ecNumber>
    </recommendedName>
</protein>
<reference evidence="20" key="1">
    <citation type="journal article" date="2020" name="Nat. Commun.">
        <title>Large-scale genome sequencing of mycorrhizal fungi provides insights into the early evolution of symbiotic traits.</title>
        <authorList>
            <person name="Miyauchi S."/>
            <person name="Kiss E."/>
            <person name="Kuo A."/>
            <person name="Drula E."/>
            <person name="Kohler A."/>
            <person name="Sanchez-Garcia M."/>
            <person name="Morin E."/>
            <person name="Andreopoulos B."/>
            <person name="Barry K.W."/>
            <person name="Bonito G."/>
            <person name="Buee M."/>
            <person name="Carver A."/>
            <person name="Chen C."/>
            <person name="Cichocki N."/>
            <person name="Clum A."/>
            <person name="Culley D."/>
            <person name="Crous P.W."/>
            <person name="Fauchery L."/>
            <person name="Girlanda M."/>
            <person name="Hayes R.D."/>
            <person name="Keri Z."/>
            <person name="LaButti K."/>
            <person name="Lipzen A."/>
            <person name="Lombard V."/>
            <person name="Magnuson J."/>
            <person name="Maillard F."/>
            <person name="Murat C."/>
            <person name="Nolan M."/>
            <person name="Ohm R.A."/>
            <person name="Pangilinan J."/>
            <person name="Pereira M.F."/>
            <person name="Perotto S."/>
            <person name="Peter M."/>
            <person name="Pfister S."/>
            <person name="Riley R."/>
            <person name="Sitrit Y."/>
            <person name="Stielow J.B."/>
            <person name="Szollosi G."/>
            <person name="Zifcakova L."/>
            <person name="Stursova M."/>
            <person name="Spatafora J.W."/>
            <person name="Tedersoo L."/>
            <person name="Vaario L.M."/>
            <person name="Yamada A."/>
            <person name="Yan M."/>
            <person name="Wang P."/>
            <person name="Xu J."/>
            <person name="Bruns T."/>
            <person name="Baldrian P."/>
            <person name="Vilgalys R."/>
            <person name="Dunand C."/>
            <person name="Henrissat B."/>
            <person name="Grigoriev I.V."/>
            <person name="Hibbett D."/>
            <person name="Nagy L.G."/>
            <person name="Martin F.M."/>
        </authorList>
    </citation>
    <scope>NUCLEOTIDE SEQUENCE</scope>
    <source>
        <strain evidence="20">UP504</strain>
    </source>
</reference>
<evidence type="ECO:0000256" key="7">
    <source>
        <dbReference type="ARBA" id="ARBA00022806"/>
    </source>
</evidence>
<keyword evidence="11" id="KW-0539">Nucleus</keyword>
<dbReference type="Pfam" id="PF00270">
    <property type="entry name" value="DEAD"/>
    <property type="match status" value="1"/>
</dbReference>
<dbReference type="CDD" id="cd18787">
    <property type="entry name" value="SF2_C_DEAD"/>
    <property type="match status" value="1"/>
</dbReference>
<feature type="domain" description="Helicase C-terminal" evidence="18">
    <location>
        <begin position="302"/>
        <end position="464"/>
    </location>
</feature>
<evidence type="ECO:0000256" key="14">
    <source>
        <dbReference type="PROSITE-ProRule" id="PRU00552"/>
    </source>
</evidence>
<keyword evidence="5 15" id="KW-0547">Nucleotide-binding</keyword>
<evidence type="ECO:0000313" key="21">
    <source>
        <dbReference type="Proteomes" id="UP000886523"/>
    </source>
</evidence>
<dbReference type="CDD" id="cd17960">
    <property type="entry name" value="DEADc_DDX55"/>
    <property type="match status" value="1"/>
</dbReference>
<dbReference type="Gene3D" id="3.40.50.300">
    <property type="entry name" value="P-loop containing nucleotide triphosphate hydrolases"/>
    <property type="match status" value="2"/>
</dbReference>
<dbReference type="OrthoDB" id="7396459at2759"/>
<keyword evidence="21" id="KW-1185">Reference proteome</keyword>
<dbReference type="GO" id="GO:0006364">
    <property type="term" value="P:rRNA processing"/>
    <property type="evidence" value="ECO:0007669"/>
    <property type="project" value="UniProtKB-KW"/>
</dbReference>
<evidence type="ECO:0000256" key="10">
    <source>
        <dbReference type="ARBA" id="ARBA00023054"/>
    </source>
</evidence>
<organism evidence="20 21">
    <name type="scientific">Hydnum rufescens UP504</name>
    <dbReference type="NCBI Taxonomy" id="1448309"/>
    <lineage>
        <taxon>Eukaryota</taxon>
        <taxon>Fungi</taxon>
        <taxon>Dikarya</taxon>
        <taxon>Basidiomycota</taxon>
        <taxon>Agaricomycotina</taxon>
        <taxon>Agaricomycetes</taxon>
        <taxon>Cantharellales</taxon>
        <taxon>Hydnaceae</taxon>
        <taxon>Hydnum</taxon>
    </lineage>
</organism>
<dbReference type="PROSITE" id="PS00039">
    <property type="entry name" value="DEAD_ATP_HELICASE"/>
    <property type="match status" value="1"/>
</dbReference>
<dbReference type="PROSITE" id="PS51192">
    <property type="entry name" value="HELICASE_ATP_BIND_1"/>
    <property type="match status" value="1"/>
</dbReference>
<evidence type="ECO:0000256" key="12">
    <source>
        <dbReference type="ARBA" id="ARBA00038002"/>
    </source>
</evidence>
<sequence length="693" mass="76962">MNGPAPSFAGGWETLSVPLTPWVADVLRSLGFEQMTPVQASTIPLFMKHKDVVVEAVTGSGKTLAFVLPILEKIISRGPLRKNDIGALVISPTRELATQIHAVFELFLNNQPDFQDRSETIQDPLSSESPSVPPHYPLPLLLVSGTESTPLEDVKRFLSSGADIVVGTPGRIEEFLLKGGRNSVNVKELEVLVLDEADRLLDLGFSASLTRILSHLPKQRRTGLFSATMTDGLSELVRVGLRNPVRIIVRVEAKRKVIASAGMKRKAGDGDEGENGDIYQTSERRTPASLELAYISCAASEKMLQLIRLLRQESFVAGSSRFIVYFATCAAVDYFYRVLSQLPVLQSFSLHSLHGHLPPHKRTLTLQKFTTHPSTAESPSVLLCTDVAARGLDLPDVDIVVQFDPPTDPKAFSHRAGRTARAGKRGKAYVLLCEGRETEYVDLLAVRKVRLREHGFIGDDGDGSARLGGPSAERIKPDPNVCTLMREMQNVVAKDRGLHEKGTKAFVSFVRAYSKHEASYIFRVKDLDLIGVATSFGLLRLPKMPEMKDRDSQKSAWVDFDIDWSTFGYSDKVREKQRQTAVGLPAKSKIDQQLARRAKQQQNAAWSDKTAARETRDLRKEKRGRKREWLKKNRVEPGDGARPGVAAESRGAGSDWDDGENDWKELRQEERRERTAKKRSVQPPIAEFEGVLS</sequence>
<dbReference type="InterPro" id="IPR027417">
    <property type="entry name" value="P-loop_NTPase"/>
</dbReference>
<proteinExistence type="inferred from homology"/>
<dbReference type="SMART" id="SM01178">
    <property type="entry name" value="DUF4217"/>
    <property type="match status" value="1"/>
</dbReference>
<dbReference type="SUPFAM" id="SSF52540">
    <property type="entry name" value="P-loop containing nucleoside triphosphate hydrolases"/>
    <property type="match status" value="2"/>
</dbReference>
<dbReference type="InterPro" id="IPR050079">
    <property type="entry name" value="DEAD_box_RNA_helicase"/>
</dbReference>
<dbReference type="Pfam" id="PF23681">
    <property type="entry name" value="CTT_SPB4"/>
    <property type="match status" value="1"/>
</dbReference>
<evidence type="ECO:0000256" key="4">
    <source>
        <dbReference type="ARBA" id="ARBA00022552"/>
    </source>
</evidence>
<dbReference type="PROSITE" id="PS51195">
    <property type="entry name" value="Q_MOTIF"/>
    <property type="match status" value="1"/>
</dbReference>
<feature type="compositionally biased region" description="Basic and acidic residues" evidence="16">
    <location>
        <begin position="661"/>
        <end position="673"/>
    </location>
</feature>
<evidence type="ECO:0000256" key="3">
    <source>
        <dbReference type="ARBA" id="ARBA00022517"/>
    </source>
</evidence>
<dbReference type="PANTHER" id="PTHR47959:SF1">
    <property type="entry name" value="ATP-DEPENDENT RNA HELICASE DBPA"/>
    <property type="match status" value="1"/>
</dbReference>
<evidence type="ECO:0000256" key="13">
    <source>
        <dbReference type="ARBA" id="ARBA00047984"/>
    </source>
</evidence>
<dbReference type="InterPro" id="IPR025313">
    <property type="entry name" value="SPB4-like_CTE"/>
</dbReference>
<dbReference type="PROSITE" id="PS51194">
    <property type="entry name" value="HELICASE_CTER"/>
    <property type="match status" value="1"/>
</dbReference>
<evidence type="ECO:0000256" key="5">
    <source>
        <dbReference type="ARBA" id="ARBA00022741"/>
    </source>
</evidence>
<dbReference type="InterPro" id="IPR000629">
    <property type="entry name" value="RNA-helicase_DEAD-box_CS"/>
</dbReference>
<dbReference type="InterPro" id="IPR014014">
    <property type="entry name" value="RNA_helicase_DEAD_Q_motif"/>
</dbReference>
<dbReference type="InterPro" id="IPR014001">
    <property type="entry name" value="Helicase_ATP-bd"/>
</dbReference>
<comment type="subcellular location">
    <subcellularLocation>
        <location evidence="1">Nucleus</location>
        <location evidence="1">Nucleolus</location>
    </subcellularLocation>
</comment>
<gene>
    <name evidence="20" type="ORF">BS47DRAFT_1331609</name>
</gene>
<comment type="caution">
    <text evidence="20">The sequence shown here is derived from an EMBL/GenBank/DDBJ whole genome shotgun (WGS) entry which is preliminary data.</text>
</comment>
<keyword evidence="10" id="KW-0175">Coiled coil</keyword>
<evidence type="ECO:0000259" key="19">
    <source>
        <dbReference type="PROSITE" id="PS51195"/>
    </source>
</evidence>
<dbReference type="InterPro" id="IPR056330">
    <property type="entry name" value="CTT_SPB4"/>
</dbReference>
<dbReference type="InterPro" id="IPR011545">
    <property type="entry name" value="DEAD/DEAH_box_helicase_dom"/>
</dbReference>
<dbReference type="AlphaFoldDB" id="A0A9P6ARJ9"/>
<dbReference type="GO" id="GO:0005829">
    <property type="term" value="C:cytosol"/>
    <property type="evidence" value="ECO:0007669"/>
    <property type="project" value="TreeGrafter"/>
</dbReference>
<dbReference type="GO" id="GO:0016787">
    <property type="term" value="F:hydrolase activity"/>
    <property type="evidence" value="ECO:0007669"/>
    <property type="project" value="UniProtKB-KW"/>
</dbReference>
<dbReference type="EMBL" id="MU129013">
    <property type="protein sequence ID" value="KAF9510618.1"/>
    <property type="molecule type" value="Genomic_DNA"/>
</dbReference>
<evidence type="ECO:0000259" key="18">
    <source>
        <dbReference type="PROSITE" id="PS51194"/>
    </source>
</evidence>
<accession>A0A9P6ARJ9</accession>
<keyword evidence="7 15" id="KW-0347">Helicase</keyword>
<evidence type="ECO:0000256" key="9">
    <source>
        <dbReference type="ARBA" id="ARBA00022884"/>
    </source>
</evidence>
<keyword evidence="3" id="KW-0690">Ribosome biogenesis</keyword>
<dbReference type="GO" id="GO:0003723">
    <property type="term" value="F:RNA binding"/>
    <property type="evidence" value="ECO:0007669"/>
    <property type="project" value="UniProtKB-KW"/>
</dbReference>
<evidence type="ECO:0000256" key="6">
    <source>
        <dbReference type="ARBA" id="ARBA00022801"/>
    </source>
</evidence>
<evidence type="ECO:0000256" key="8">
    <source>
        <dbReference type="ARBA" id="ARBA00022840"/>
    </source>
</evidence>
<dbReference type="SMART" id="SM00490">
    <property type="entry name" value="HELICc"/>
    <property type="match status" value="1"/>
</dbReference>
<keyword evidence="9" id="KW-0694">RNA-binding</keyword>
<dbReference type="Pfam" id="PF13959">
    <property type="entry name" value="CTE_SPB4"/>
    <property type="match status" value="1"/>
</dbReference>
<evidence type="ECO:0000256" key="16">
    <source>
        <dbReference type="SAM" id="MobiDB-lite"/>
    </source>
</evidence>
<feature type="domain" description="DEAD-box RNA helicase Q" evidence="19">
    <location>
        <begin position="12"/>
        <end position="40"/>
    </location>
</feature>
<dbReference type="GO" id="GO:0003724">
    <property type="term" value="F:RNA helicase activity"/>
    <property type="evidence" value="ECO:0007669"/>
    <property type="project" value="UniProtKB-EC"/>
</dbReference>
<keyword evidence="4" id="KW-0698">rRNA processing</keyword>
<dbReference type="Proteomes" id="UP000886523">
    <property type="component" value="Unassembled WGS sequence"/>
</dbReference>
<evidence type="ECO:0000256" key="11">
    <source>
        <dbReference type="ARBA" id="ARBA00023242"/>
    </source>
</evidence>
<feature type="compositionally biased region" description="Basic and acidic residues" evidence="16">
    <location>
        <begin position="610"/>
        <end position="620"/>
    </location>
</feature>
<feature type="short sequence motif" description="Q motif" evidence="14">
    <location>
        <begin position="12"/>
        <end position="40"/>
    </location>
</feature>
<comment type="catalytic activity">
    <reaction evidence="13">
        <text>ATP + H2O = ADP + phosphate + H(+)</text>
        <dbReference type="Rhea" id="RHEA:13065"/>
        <dbReference type="ChEBI" id="CHEBI:15377"/>
        <dbReference type="ChEBI" id="CHEBI:15378"/>
        <dbReference type="ChEBI" id="CHEBI:30616"/>
        <dbReference type="ChEBI" id="CHEBI:43474"/>
        <dbReference type="ChEBI" id="CHEBI:456216"/>
        <dbReference type="EC" id="3.6.4.13"/>
    </reaction>
</comment>
<keyword evidence="6 15" id="KW-0378">Hydrolase</keyword>